<accession>Q3AEH1</accession>
<dbReference type="EMBL" id="CP000141">
    <property type="protein sequence ID" value="ABB15284.1"/>
    <property type="molecule type" value="Genomic_DNA"/>
</dbReference>
<dbReference type="HOGENOM" id="CLU_046006_10_4_9"/>
<dbReference type="InterPro" id="IPR029068">
    <property type="entry name" value="Glyas_Bleomycin-R_OHBP_Dase"/>
</dbReference>
<reference evidence="2 3" key="1">
    <citation type="journal article" date="2005" name="PLoS Genet.">
        <title>Life in hot carbon monoxide: the complete genome sequence of Carboxydothermus hydrogenoformans Z-2901.</title>
        <authorList>
            <person name="Wu M."/>
            <person name="Ren Q."/>
            <person name="Durkin A.S."/>
            <person name="Daugherty S.C."/>
            <person name="Brinkac L.M."/>
            <person name="Dodson R.J."/>
            <person name="Madupu R."/>
            <person name="Sullivan S.A."/>
            <person name="Kolonay J.F."/>
            <person name="Haft D.H."/>
            <person name="Nelson W.C."/>
            <person name="Tallon L.J."/>
            <person name="Jones K.M."/>
            <person name="Ulrich L.E."/>
            <person name="Gonzalez J.M."/>
            <person name="Zhulin I.B."/>
            <person name="Robb F.T."/>
            <person name="Eisen J.A."/>
        </authorList>
    </citation>
    <scope>NUCLEOTIDE SEQUENCE [LARGE SCALE GENOMIC DNA]</scope>
    <source>
        <strain evidence="3">ATCC BAA-161 / DSM 6008 / Z-2901</strain>
    </source>
</reference>
<dbReference type="OrthoDB" id="69650at2"/>
<dbReference type="KEGG" id="chy:CHY_0607"/>
<organism evidence="2 3">
    <name type="scientific">Carboxydothermus hydrogenoformans (strain ATCC BAA-161 / DSM 6008 / Z-2901)</name>
    <dbReference type="NCBI Taxonomy" id="246194"/>
    <lineage>
        <taxon>Bacteria</taxon>
        <taxon>Bacillati</taxon>
        <taxon>Bacillota</taxon>
        <taxon>Clostridia</taxon>
        <taxon>Thermoanaerobacterales</taxon>
        <taxon>Thermoanaerobacteraceae</taxon>
        <taxon>Carboxydothermus</taxon>
    </lineage>
</organism>
<dbReference type="FunCoup" id="Q3AEH1">
    <property type="interactions" value="40"/>
</dbReference>
<dbReference type="PANTHER" id="PTHR36437:SF2">
    <property type="entry name" value="GLYOXALASE_BLEOMYCIN RESISTANCE PROTEIN_DIOXYGENASE"/>
    <property type="match status" value="1"/>
</dbReference>
<dbReference type="InterPro" id="IPR037523">
    <property type="entry name" value="VOC_core"/>
</dbReference>
<dbReference type="InterPro" id="IPR004360">
    <property type="entry name" value="Glyas_Fos-R_dOase_dom"/>
</dbReference>
<evidence type="ECO:0000313" key="2">
    <source>
        <dbReference type="EMBL" id="ABB15284.1"/>
    </source>
</evidence>
<name>Q3AEH1_CARHZ</name>
<sequence length="128" mass="14721">MDLKLSHVTLFVRDQEEALAWYTEKLGFVKREDNNFGHGMRWLTISPANQPEIEFVLFKPFGENAEEQLKLVGKNGTWVFLTSDCRKTCEELAARGVEIVSPPQEVPWGVSALFKDLYGNIYNLVERK</sequence>
<dbReference type="PANTHER" id="PTHR36437">
    <property type="entry name" value="GLYOXALASE/BLEOMYCIN RESISTANCE PROTEIN/DIOXYGENASE"/>
    <property type="match status" value="1"/>
</dbReference>
<dbReference type="STRING" id="246194.CHY_0607"/>
<feature type="domain" description="VOC" evidence="1">
    <location>
        <begin position="4"/>
        <end position="127"/>
    </location>
</feature>
<dbReference type="Pfam" id="PF00903">
    <property type="entry name" value="Glyoxalase"/>
    <property type="match status" value="1"/>
</dbReference>
<dbReference type="Proteomes" id="UP000002706">
    <property type="component" value="Chromosome"/>
</dbReference>
<protein>
    <submittedName>
        <fullName evidence="2">Glyoxalase family protein</fullName>
    </submittedName>
</protein>
<keyword evidence="3" id="KW-1185">Reference proteome</keyword>
<evidence type="ECO:0000313" key="3">
    <source>
        <dbReference type="Proteomes" id="UP000002706"/>
    </source>
</evidence>
<dbReference type="AlphaFoldDB" id="Q3AEH1"/>
<dbReference type="InParanoid" id="Q3AEH1"/>
<dbReference type="Gene3D" id="3.10.180.10">
    <property type="entry name" value="2,3-Dihydroxybiphenyl 1,2-Dioxygenase, domain 1"/>
    <property type="match status" value="1"/>
</dbReference>
<dbReference type="PROSITE" id="PS51819">
    <property type="entry name" value="VOC"/>
    <property type="match status" value="1"/>
</dbReference>
<dbReference type="SUPFAM" id="SSF54593">
    <property type="entry name" value="Glyoxalase/Bleomycin resistance protein/Dihydroxybiphenyl dioxygenase"/>
    <property type="match status" value="1"/>
</dbReference>
<dbReference type="RefSeq" id="WP_011343539.1">
    <property type="nucleotide sequence ID" value="NC_007503.1"/>
</dbReference>
<dbReference type="eggNOG" id="COG0346">
    <property type="taxonomic scope" value="Bacteria"/>
</dbReference>
<proteinExistence type="predicted"/>
<gene>
    <name evidence="2" type="ordered locus">CHY_0607</name>
</gene>
<evidence type="ECO:0000259" key="1">
    <source>
        <dbReference type="PROSITE" id="PS51819"/>
    </source>
</evidence>